<comment type="similarity">
    <text evidence="2">Belongs to the 3-beta-HSD family.</text>
</comment>
<dbReference type="PANTHER" id="PTHR43000">
    <property type="entry name" value="DTDP-D-GLUCOSE 4,6-DEHYDRATASE-RELATED"/>
    <property type="match status" value="1"/>
</dbReference>
<dbReference type="AlphaFoldDB" id="A0A9P4NC82"/>
<organism evidence="18 19">
    <name type="scientific">Lojkania enalia</name>
    <dbReference type="NCBI Taxonomy" id="147567"/>
    <lineage>
        <taxon>Eukaryota</taxon>
        <taxon>Fungi</taxon>
        <taxon>Dikarya</taxon>
        <taxon>Ascomycota</taxon>
        <taxon>Pezizomycotina</taxon>
        <taxon>Dothideomycetes</taxon>
        <taxon>Pleosporomycetidae</taxon>
        <taxon>Pleosporales</taxon>
        <taxon>Pleosporales incertae sedis</taxon>
        <taxon>Lojkania</taxon>
    </lineage>
</organism>
<proteinExistence type="inferred from homology"/>
<evidence type="ECO:0000313" key="18">
    <source>
        <dbReference type="EMBL" id="KAF2270455.1"/>
    </source>
</evidence>
<dbReference type="GO" id="GO:0000252">
    <property type="term" value="F:3-beta-hydroxysteroid dehydrogenase [NAD(P)+]/C4-decarboxylase activity"/>
    <property type="evidence" value="ECO:0007669"/>
    <property type="project" value="UniProtKB-ARBA"/>
</dbReference>
<reference evidence="19" key="1">
    <citation type="journal article" date="2020" name="Stud. Mycol.">
        <title>101 Dothideomycetes genomes: A test case for predicting lifestyles and emergence of pathogens.</title>
        <authorList>
            <person name="Haridas S."/>
            <person name="Albert R."/>
            <person name="Binder M."/>
            <person name="Bloem J."/>
            <person name="LaButti K."/>
            <person name="Salamov A."/>
            <person name="Andreopoulos B."/>
            <person name="Baker S."/>
            <person name="Barry K."/>
            <person name="Bills G."/>
            <person name="Bluhm B."/>
            <person name="Cannon C."/>
            <person name="Castanera R."/>
            <person name="Culley D."/>
            <person name="Daum C."/>
            <person name="Ezra D."/>
            <person name="Gonzalez J."/>
            <person name="Henrissat B."/>
            <person name="Kuo A."/>
            <person name="Liang C."/>
            <person name="Lipzen A."/>
            <person name="Lutzoni F."/>
            <person name="Magnuson J."/>
            <person name="Mondo S."/>
            <person name="Nolan M."/>
            <person name="Ohm R."/>
            <person name="Pangilinan J."/>
            <person name="Park H.-J."/>
            <person name="Ramirez L."/>
            <person name="Alfaro M."/>
            <person name="Sun H."/>
            <person name="Tritt A."/>
            <person name="Yoshinaga Y."/>
            <person name="Zwiers L.-H."/>
            <person name="Turgeon B."/>
            <person name="Goodwin S."/>
            <person name="Spatafora J."/>
            <person name="Crous P."/>
            <person name="Grigoriev I."/>
        </authorList>
    </citation>
    <scope>NUCLEOTIDE SEQUENCE [LARGE SCALE GENOMIC DNA]</scope>
    <source>
        <strain evidence="19">CBS 304.66</strain>
    </source>
</reference>
<evidence type="ECO:0000256" key="2">
    <source>
        <dbReference type="ARBA" id="ARBA00009219"/>
    </source>
</evidence>
<evidence type="ECO:0000256" key="6">
    <source>
        <dbReference type="ARBA" id="ARBA00023002"/>
    </source>
</evidence>
<evidence type="ECO:0000256" key="3">
    <source>
        <dbReference type="ARBA" id="ARBA00022516"/>
    </source>
</evidence>
<dbReference type="GO" id="GO:0005789">
    <property type="term" value="C:endoplasmic reticulum membrane"/>
    <property type="evidence" value="ECO:0007669"/>
    <property type="project" value="UniProtKB-SubCell"/>
</dbReference>
<dbReference type="EMBL" id="ML986579">
    <property type="protein sequence ID" value="KAF2270455.1"/>
    <property type="molecule type" value="Genomic_DNA"/>
</dbReference>
<evidence type="ECO:0000256" key="11">
    <source>
        <dbReference type="ARBA" id="ARBA00067470"/>
    </source>
</evidence>
<dbReference type="Pfam" id="PF01073">
    <property type="entry name" value="3Beta_HSD"/>
    <property type="match status" value="1"/>
</dbReference>
<name>A0A9P4NC82_9PLEO</name>
<evidence type="ECO:0000256" key="5">
    <source>
        <dbReference type="ARBA" id="ARBA00022955"/>
    </source>
</evidence>
<evidence type="ECO:0000256" key="8">
    <source>
        <dbReference type="ARBA" id="ARBA00023098"/>
    </source>
</evidence>
<evidence type="ECO:0000256" key="12">
    <source>
        <dbReference type="ARBA" id="ARBA00067985"/>
    </source>
</evidence>
<keyword evidence="19" id="KW-1185">Reference proteome</keyword>
<protein>
    <recommendedName>
        <fullName evidence="12">Sterol-4-alpha-carboxylate 3-dehydrogenase ERG26, decarboxylating</fullName>
    </recommendedName>
    <alternativeName>
        <fullName evidence="15 16">C-3 Sterol dehydrogenase ERG26</fullName>
    </alternativeName>
    <alternativeName>
        <fullName evidence="13 14">C-4 decarboxylase ERG26</fullName>
    </alternativeName>
    <alternativeName>
        <fullName evidence="11">Sterol-4-alpha-carboxylate 3-dehydrogenase erg26, decarboxylating</fullName>
    </alternativeName>
</protein>
<evidence type="ECO:0000259" key="17">
    <source>
        <dbReference type="Pfam" id="PF01073"/>
    </source>
</evidence>
<evidence type="ECO:0000256" key="14">
    <source>
        <dbReference type="ARBA" id="ARBA00081397"/>
    </source>
</evidence>
<dbReference type="Proteomes" id="UP000800093">
    <property type="component" value="Unassembled WGS sequence"/>
</dbReference>
<sequence length="375" mass="42054">MATQNVISSLGRVAVIGGCGFLGHHIVNLLLERHPQTQISVLDLRTNANRNPSPSVSYHDADITNYEQLKLLFSQIKPDVIIHTASPHAFVKKEIVAKVNIDGTKNLLKAAQETGVKVFVYTSSASVVLSPKYDLTNADETWPLVTGDAQPEFYTTTKAYAETAVLEANRTTDGFLTCAIRPAGIFGEGDVQLLPPMIHAYYNRQTRFQVGSNDNLFDFTYVGNVALGHVLAVQALLHTHKMLPTVPLDHEKVDGEAFFITNGQPVYFWDFARAVWYECGDRLPLSSVWVLRQDFAWAIGGILESIFWILGRKPKLTRNQVRYSTMTKYHSIDKAKKRLGYEPIVDLDEGVKRGVRHILAEWEKDETQVKGKKIQ</sequence>
<dbReference type="FunFam" id="3.40.50.720:FF:000346">
    <property type="entry name" value="C-3 sterol dehydrogenase/C-4 decarboxylase"/>
    <property type="match status" value="1"/>
</dbReference>
<keyword evidence="4" id="KW-0256">Endoplasmic reticulum</keyword>
<dbReference type="InterPro" id="IPR002225">
    <property type="entry name" value="3Beta_OHSteriod_DH/Estase"/>
</dbReference>
<evidence type="ECO:0000256" key="15">
    <source>
        <dbReference type="ARBA" id="ARBA00081452"/>
    </source>
</evidence>
<comment type="caution">
    <text evidence="18">The sequence shown here is derived from an EMBL/GenBank/DDBJ whole genome shotgun (WGS) entry which is preliminary data.</text>
</comment>
<comment type="subcellular location">
    <subcellularLocation>
        <location evidence="1">Endoplasmic reticulum membrane</location>
        <topology evidence="1">Peripheral membrane protein</topology>
    </subcellularLocation>
</comment>
<dbReference type="GO" id="GO:0006696">
    <property type="term" value="P:ergosterol biosynthetic process"/>
    <property type="evidence" value="ECO:0007669"/>
    <property type="project" value="UniProtKB-ARBA"/>
</dbReference>
<keyword evidence="7" id="KW-0520">NAD</keyword>
<feature type="domain" description="3-beta hydroxysteroid dehydrogenase/isomerase" evidence="17">
    <location>
        <begin position="14"/>
        <end position="284"/>
    </location>
</feature>
<keyword evidence="5" id="KW-0752">Steroid biosynthesis</keyword>
<keyword evidence="9" id="KW-0472">Membrane</keyword>
<evidence type="ECO:0000313" key="19">
    <source>
        <dbReference type="Proteomes" id="UP000800093"/>
    </source>
</evidence>
<keyword evidence="6" id="KW-0560">Oxidoreductase</keyword>
<dbReference type="SUPFAM" id="SSF51735">
    <property type="entry name" value="NAD(P)-binding Rossmann-fold domains"/>
    <property type="match status" value="1"/>
</dbReference>
<dbReference type="OrthoDB" id="10058185at2759"/>
<keyword evidence="8" id="KW-0443">Lipid metabolism</keyword>
<evidence type="ECO:0000256" key="10">
    <source>
        <dbReference type="ARBA" id="ARBA00046995"/>
    </source>
</evidence>
<evidence type="ECO:0000256" key="13">
    <source>
        <dbReference type="ARBA" id="ARBA00081267"/>
    </source>
</evidence>
<dbReference type="Gene3D" id="3.40.50.720">
    <property type="entry name" value="NAD(P)-binding Rossmann-like Domain"/>
    <property type="match status" value="1"/>
</dbReference>
<evidence type="ECO:0000256" key="9">
    <source>
        <dbReference type="ARBA" id="ARBA00023136"/>
    </source>
</evidence>
<evidence type="ECO:0000256" key="7">
    <source>
        <dbReference type="ARBA" id="ARBA00023027"/>
    </source>
</evidence>
<dbReference type="InterPro" id="IPR036291">
    <property type="entry name" value="NAD(P)-bd_dom_sf"/>
</dbReference>
<evidence type="ECO:0000256" key="1">
    <source>
        <dbReference type="ARBA" id="ARBA00004406"/>
    </source>
</evidence>
<evidence type="ECO:0000256" key="16">
    <source>
        <dbReference type="ARBA" id="ARBA00082106"/>
    </source>
</evidence>
<evidence type="ECO:0000256" key="4">
    <source>
        <dbReference type="ARBA" id="ARBA00022824"/>
    </source>
</evidence>
<accession>A0A9P4NC82</accession>
<comment type="subunit">
    <text evidence="10">Heterotetramer of ERG25, ERG26, ERG27 and ERG28. ERG28 acts as a scaffold to tether ERG27 and other 4,4-demethylation-related enzymes, forming a demethylation enzyme complex, in the endoplasmic reticulum.</text>
</comment>
<gene>
    <name evidence="18" type="ORF">CC78DRAFT_451692</name>
</gene>
<keyword evidence="3" id="KW-0444">Lipid biosynthesis</keyword>